<comment type="caution">
    <text evidence="2">The sequence shown here is derived from an EMBL/GenBank/DDBJ whole genome shotgun (WGS) entry which is preliminary data.</text>
</comment>
<accession>A0ABN2NEB5</accession>
<dbReference type="Proteomes" id="UP001500449">
    <property type="component" value="Unassembled WGS sequence"/>
</dbReference>
<dbReference type="InterPro" id="IPR034660">
    <property type="entry name" value="DinB/YfiT-like"/>
</dbReference>
<dbReference type="NCBIfam" id="TIGR03083">
    <property type="entry name" value="maleylpyruvate isomerase family mycothiol-dependent enzyme"/>
    <property type="match status" value="1"/>
</dbReference>
<proteinExistence type="predicted"/>
<dbReference type="InterPro" id="IPR024344">
    <property type="entry name" value="MDMPI_metal-binding"/>
</dbReference>
<gene>
    <name evidence="2" type="ORF">GCM10009836_52420</name>
</gene>
<evidence type="ECO:0000259" key="1">
    <source>
        <dbReference type="Pfam" id="PF11716"/>
    </source>
</evidence>
<dbReference type="EMBL" id="BAAAQK010000019">
    <property type="protein sequence ID" value="GAA1865548.1"/>
    <property type="molecule type" value="Genomic_DNA"/>
</dbReference>
<protein>
    <recommendedName>
        <fullName evidence="1">Mycothiol-dependent maleylpyruvate isomerase metal-binding domain-containing protein</fullName>
    </recommendedName>
</protein>
<sequence>MSAPDHMAMAVAERGDLAELLATLEPEQWDAPTLCDEWRVREVVAHMVSYDELSPLQTAIAGRPGITPELTGPGVAILAERIGD</sequence>
<organism evidence="2 3">
    <name type="scientific">Pseudonocardia ailaonensis</name>
    <dbReference type="NCBI Taxonomy" id="367279"/>
    <lineage>
        <taxon>Bacteria</taxon>
        <taxon>Bacillati</taxon>
        <taxon>Actinomycetota</taxon>
        <taxon>Actinomycetes</taxon>
        <taxon>Pseudonocardiales</taxon>
        <taxon>Pseudonocardiaceae</taxon>
        <taxon>Pseudonocardia</taxon>
    </lineage>
</organism>
<dbReference type="SUPFAM" id="SSF109854">
    <property type="entry name" value="DinB/YfiT-like putative metalloenzymes"/>
    <property type="match status" value="1"/>
</dbReference>
<dbReference type="InterPro" id="IPR017517">
    <property type="entry name" value="Maleyloyr_isom"/>
</dbReference>
<feature type="domain" description="Mycothiol-dependent maleylpyruvate isomerase metal-binding" evidence="1">
    <location>
        <begin position="12"/>
        <end position="53"/>
    </location>
</feature>
<keyword evidence="3" id="KW-1185">Reference proteome</keyword>
<evidence type="ECO:0000313" key="3">
    <source>
        <dbReference type="Proteomes" id="UP001500449"/>
    </source>
</evidence>
<dbReference type="Gene3D" id="1.20.120.450">
    <property type="entry name" value="dinb family like domain"/>
    <property type="match status" value="1"/>
</dbReference>
<dbReference type="RefSeq" id="WP_344422472.1">
    <property type="nucleotide sequence ID" value="NZ_BAAAQK010000019.1"/>
</dbReference>
<dbReference type="Pfam" id="PF11716">
    <property type="entry name" value="MDMPI_N"/>
    <property type="match status" value="1"/>
</dbReference>
<evidence type="ECO:0000313" key="2">
    <source>
        <dbReference type="EMBL" id="GAA1865548.1"/>
    </source>
</evidence>
<reference evidence="2 3" key="1">
    <citation type="journal article" date="2019" name="Int. J. Syst. Evol. Microbiol.">
        <title>The Global Catalogue of Microorganisms (GCM) 10K type strain sequencing project: providing services to taxonomists for standard genome sequencing and annotation.</title>
        <authorList>
            <consortium name="The Broad Institute Genomics Platform"/>
            <consortium name="The Broad Institute Genome Sequencing Center for Infectious Disease"/>
            <person name="Wu L."/>
            <person name="Ma J."/>
        </authorList>
    </citation>
    <scope>NUCLEOTIDE SEQUENCE [LARGE SCALE GENOMIC DNA]</scope>
    <source>
        <strain evidence="2 3">JCM 16009</strain>
    </source>
</reference>
<name>A0ABN2NEB5_9PSEU</name>